<evidence type="ECO:0000256" key="6">
    <source>
        <dbReference type="SAM" id="MobiDB-lite"/>
    </source>
</evidence>
<comment type="subcellular location">
    <subcellularLocation>
        <location evidence="1">Membrane</location>
        <topology evidence="1">Multi-pass membrane protein</topology>
    </subcellularLocation>
</comment>
<name>A0A835YQB0_9STRA</name>
<protein>
    <submittedName>
        <fullName evidence="8">Eukaryotic membrane protein family-domain-containing protein</fullName>
    </submittedName>
</protein>
<keyword evidence="9" id="KW-1185">Reference proteome</keyword>
<evidence type="ECO:0000256" key="2">
    <source>
        <dbReference type="ARBA" id="ARBA00008803"/>
    </source>
</evidence>
<evidence type="ECO:0000313" key="9">
    <source>
        <dbReference type="Proteomes" id="UP000664859"/>
    </source>
</evidence>
<dbReference type="Pfam" id="PF05346">
    <property type="entry name" value="DUF747"/>
    <property type="match status" value="1"/>
</dbReference>
<feature type="compositionally biased region" description="Low complexity" evidence="6">
    <location>
        <begin position="320"/>
        <end position="332"/>
    </location>
</feature>
<dbReference type="AlphaFoldDB" id="A0A835YQB0"/>
<accession>A0A835YQB0</accession>
<dbReference type="EMBL" id="JAFCMP010000552">
    <property type="protein sequence ID" value="KAG5175234.1"/>
    <property type="molecule type" value="Genomic_DNA"/>
</dbReference>
<dbReference type="InterPro" id="IPR008010">
    <property type="entry name" value="Tatp1"/>
</dbReference>
<keyword evidence="4 7" id="KW-1133">Transmembrane helix</keyword>
<dbReference type="Proteomes" id="UP000664859">
    <property type="component" value="Unassembled WGS sequence"/>
</dbReference>
<evidence type="ECO:0000313" key="8">
    <source>
        <dbReference type="EMBL" id="KAG5175234.1"/>
    </source>
</evidence>
<gene>
    <name evidence="8" type="ORF">JKP88DRAFT_271030</name>
</gene>
<comment type="caution">
    <text evidence="8">The sequence shown here is derived from an EMBL/GenBank/DDBJ whole genome shotgun (WGS) entry which is preliminary data.</text>
</comment>
<feature type="transmembrane region" description="Helical" evidence="7">
    <location>
        <begin position="174"/>
        <end position="195"/>
    </location>
</feature>
<keyword evidence="3 7" id="KW-0812">Transmembrane</keyword>
<proteinExistence type="inferred from homology"/>
<evidence type="ECO:0000256" key="1">
    <source>
        <dbReference type="ARBA" id="ARBA00004141"/>
    </source>
</evidence>
<feature type="transmembrane region" description="Helical" evidence="7">
    <location>
        <begin position="274"/>
        <end position="294"/>
    </location>
</feature>
<comment type="similarity">
    <text evidence="2">Belongs to the TAPT1 family.</text>
</comment>
<feature type="transmembrane region" description="Helical" evidence="7">
    <location>
        <begin position="80"/>
        <end position="101"/>
    </location>
</feature>
<evidence type="ECO:0000256" key="3">
    <source>
        <dbReference type="ARBA" id="ARBA00022692"/>
    </source>
</evidence>
<evidence type="ECO:0000256" key="4">
    <source>
        <dbReference type="ARBA" id="ARBA00022989"/>
    </source>
</evidence>
<sequence>MSWPIAYDCMRGAMMAQCLWLLQHVQMSRVYHYIRGQSMIKLYVLIGMVEIFDKLMCSFGQDALDSLYWSTMRSKKRLTLLNFVIVCIQSTLHSLLLFVHITTLTVAVNSSDQALLTLLISNNFAEIKSAVFKKFDKQNLFQLSCHDIVERFKLILFLGMIMLLNIAHGGDDHLLAQFLNIFFLVFGGEVLADWIKHAFITKFNMLQPSLYEEYSMILARDITSCRKDDDNILDHTHLVARRLAFATLPLNCVMIRFLQIAAPRLRSYLPAVSPARLATIAALFYLIALAAKLLTGMLLMAHSYTLQCDASGGGGGGGARASPLPRSPAPGGHKSRKELSLEKLSTIARFTLWRGRIV</sequence>
<evidence type="ECO:0000256" key="5">
    <source>
        <dbReference type="ARBA" id="ARBA00023136"/>
    </source>
</evidence>
<evidence type="ECO:0000256" key="7">
    <source>
        <dbReference type="SAM" id="Phobius"/>
    </source>
</evidence>
<keyword evidence="5 7" id="KW-0472">Membrane</keyword>
<reference evidence="8" key="1">
    <citation type="submission" date="2021-02" db="EMBL/GenBank/DDBJ databases">
        <title>First Annotated Genome of the Yellow-green Alga Tribonema minus.</title>
        <authorList>
            <person name="Mahan K.M."/>
        </authorList>
    </citation>
    <scope>NUCLEOTIDE SEQUENCE</scope>
    <source>
        <strain evidence="8">UTEX B ZZ1240</strain>
    </source>
</reference>
<feature type="transmembrane region" description="Helical" evidence="7">
    <location>
        <begin position="243"/>
        <end position="262"/>
    </location>
</feature>
<dbReference type="OrthoDB" id="29023at2759"/>
<organism evidence="8 9">
    <name type="scientific">Tribonema minus</name>
    <dbReference type="NCBI Taxonomy" id="303371"/>
    <lineage>
        <taxon>Eukaryota</taxon>
        <taxon>Sar</taxon>
        <taxon>Stramenopiles</taxon>
        <taxon>Ochrophyta</taxon>
        <taxon>PX clade</taxon>
        <taxon>Xanthophyceae</taxon>
        <taxon>Tribonematales</taxon>
        <taxon>Tribonemataceae</taxon>
        <taxon>Tribonema</taxon>
    </lineage>
</organism>
<dbReference type="PANTHER" id="PTHR13317:SF4">
    <property type="entry name" value="TRANSMEMBRANE ANTERIOR POSTERIOR TRANSFORMATION PROTEIN 1 HOMOLOG"/>
    <property type="match status" value="1"/>
</dbReference>
<feature type="region of interest" description="Disordered" evidence="6">
    <location>
        <begin position="317"/>
        <end position="337"/>
    </location>
</feature>
<dbReference type="PANTHER" id="PTHR13317">
    <property type="entry name" value="TRANSMEMBRANE ANTERIOR POSTERIOR TRANSFORMATION PROTEIN 1 HOMOLOG"/>
    <property type="match status" value="1"/>
</dbReference>
<dbReference type="GO" id="GO:0005789">
    <property type="term" value="C:endoplasmic reticulum membrane"/>
    <property type="evidence" value="ECO:0007669"/>
    <property type="project" value="TreeGrafter"/>
</dbReference>